<organism evidence="1 2">
    <name type="scientific">Mola mola</name>
    <name type="common">Ocean sunfish</name>
    <name type="synonym">Tetraodon mola</name>
    <dbReference type="NCBI Taxonomy" id="94237"/>
    <lineage>
        <taxon>Eukaryota</taxon>
        <taxon>Metazoa</taxon>
        <taxon>Chordata</taxon>
        <taxon>Craniata</taxon>
        <taxon>Vertebrata</taxon>
        <taxon>Euteleostomi</taxon>
        <taxon>Actinopterygii</taxon>
        <taxon>Neopterygii</taxon>
        <taxon>Teleostei</taxon>
        <taxon>Neoteleostei</taxon>
        <taxon>Acanthomorphata</taxon>
        <taxon>Eupercaria</taxon>
        <taxon>Tetraodontiformes</taxon>
        <taxon>Molidae</taxon>
        <taxon>Mola</taxon>
    </lineage>
</organism>
<dbReference type="Ensembl" id="ENSMMOT00000005162.1">
    <property type="protein sequence ID" value="ENSMMOP00000005070.1"/>
    <property type="gene ID" value="ENSMMOG00000004043.1"/>
</dbReference>
<protein>
    <recommendedName>
        <fullName evidence="3">Tc1-like transposase DDE domain-containing protein</fullName>
    </recommendedName>
</protein>
<evidence type="ECO:0000313" key="1">
    <source>
        <dbReference type="Ensembl" id="ENSMMOP00000005070.1"/>
    </source>
</evidence>
<reference evidence="1" key="2">
    <citation type="submission" date="2025-09" db="UniProtKB">
        <authorList>
            <consortium name="Ensembl"/>
        </authorList>
    </citation>
    <scope>IDENTIFICATION</scope>
</reference>
<dbReference type="STRING" id="94237.ENSMMOP00000005070"/>
<evidence type="ECO:0000313" key="2">
    <source>
        <dbReference type="Proteomes" id="UP000261620"/>
    </source>
</evidence>
<dbReference type="Proteomes" id="UP000261620">
    <property type="component" value="Unplaced"/>
</dbReference>
<dbReference type="InterPro" id="IPR036397">
    <property type="entry name" value="RNaseH_sf"/>
</dbReference>
<dbReference type="GO" id="GO:0003676">
    <property type="term" value="F:nucleic acid binding"/>
    <property type="evidence" value="ECO:0007669"/>
    <property type="project" value="InterPro"/>
</dbReference>
<dbReference type="Gene3D" id="3.30.420.10">
    <property type="entry name" value="Ribonuclease H-like superfamily/Ribonuclease H"/>
    <property type="match status" value="1"/>
</dbReference>
<reference evidence="1" key="1">
    <citation type="submission" date="2025-08" db="UniProtKB">
        <authorList>
            <consortium name="Ensembl"/>
        </authorList>
    </citation>
    <scope>IDENTIFICATION</scope>
</reference>
<sequence length="135" mass="15200">MFSDESRFCLQQLDRKVKVWRRPGERYADCCTDKVRAFGGGSVMVRDGISLTGKTRLVIIGGHLNAERYQDEILQPVAIPYLYCLGLNSILQDDNARPHTVGFIRDYLKNLGVERMECLLSSTSCAAILTVQNDL</sequence>
<accession>A0A3Q4ALE6</accession>
<evidence type="ECO:0008006" key="3">
    <source>
        <dbReference type="Google" id="ProtNLM"/>
    </source>
</evidence>
<dbReference type="OMA" id="VERMECL"/>
<name>A0A3Q4ALE6_MOLML</name>
<keyword evidence="2" id="KW-1185">Reference proteome</keyword>
<dbReference type="AlphaFoldDB" id="A0A3Q4ALE6"/>
<proteinExistence type="predicted"/>